<organism evidence="2 3">
    <name type="scientific">Ascodesmis nigricans</name>
    <dbReference type="NCBI Taxonomy" id="341454"/>
    <lineage>
        <taxon>Eukaryota</taxon>
        <taxon>Fungi</taxon>
        <taxon>Dikarya</taxon>
        <taxon>Ascomycota</taxon>
        <taxon>Pezizomycotina</taxon>
        <taxon>Pezizomycetes</taxon>
        <taxon>Pezizales</taxon>
        <taxon>Ascodesmidaceae</taxon>
        <taxon>Ascodesmis</taxon>
    </lineage>
</organism>
<dbReference type="OrthoDB" id="24581at2759"/>
<keyword evidence="3" id="KW-1185">Reference proteome</keyword>
<feature type="compositionally biased region" description="Polar residues" evidence="1">
    <location>
        <begin position="664"/>
        <end position="721"/>
    </location>
</feature>
<accession>A0A4S2MLE3</accession>
<feature type="compositionally biased region" description="Polar residues" evidence="1">
    <location>
        <begin position="159"/>
        <end position="172"/>
    </location>
</feature>
<gene>
    <name evidence="2" type="ORF">EX30DRAFT_374356</name>
</gene>
<feature type="compositionally biased region" description="Acidic residues" evidence="1">
    <location>
        <begin position="406"/>
        <end position="417"/>
    </location>
</feature>
<feature type="region of interest" description="Disordered" evidence="1">
    <location>
        <begin position="354"/>
        <end position="383"/>
    </location>
</feature>
<feature type="region of interest" description="Disordered" evidence="1">
    <location>
        <begin position="661"/>
        <end position="721"/>
    </location>
</feature>
<evidence type="ECO:0000256" key="1">
    <source>
        <dbReference type="SAM" id="MobiDB-lite"/>
    </source>
</evidence>
<feature type="region of interest" description="Disordered" evidence="1">
    <location>
        <begin position="159"/>
        <end position="192"/>
    </location>
</feature>
<reference evidence="2 3" key="1">
    <citation type="submission" date="2019-04" db="EMBL/GenBank/DDBJ databases">
        <title>Comparative genomics and transcriptomics to analyze fruiting body development in filamentous ascomycetes.</title>
        <authorList>
            <consortium name="DOE Joint Genome Institute"/>
            <person name="Lutkenhaus R."/>
            <person name="Traeger S."/>
            <person name="Breuer J."/>
            <person name="Kuo A."/>
            <person name="Lipzen A."/>
            <person name="Pangilinan J."/>
            <person name="Dilworth D."/>
            <person name="Sandor L."/>
            <person name="Poggeler S."/>
            <person name="Barry K."/>
            <person name="Grigoriev I.V."/>
            <person name="Nowrousian M."/>
        </authorList>
    </citation>
    <scope>NUCLEOTIDE SEQUENCE [LARGE SCALE GENOMIC DNA]</scope>
    <source>
        <strain evidence="2 3">CBS 389.68</strain>
    </source>
</reference>
<protein>
    <recommendedName>
        <fullName evidence="4">CRIB domain-containing protein</fullName>
    </recommendedName>
</protein>
<dbReference type="InParanoid" id="A0A4S2MLE3"/>
<evidence type="ECO:0000313" key="2">
    <source>
        <dbReference type="EMBL" id="TGZ77876.1"/>
    </source>
</evidence>
<evidence type="ECO:0008006" key="4">
    <source>
        <dbReference type="Google" id="ProtNLM"/>
    </source>
</evidence>
<dbReference type="STRING" id="341454.A0A4S2MLE3"/>
<evidence type="ECO:0000313" key="3">
    <source>
        <dbReference type="Proteomes" id="UP000298138"/>
    </source>
</evidence>
<feature type="region of interest" description="Disordered" evidence="1">
    <location>
        <begin position="1"/>
        <end position="133"/>
    </location>
</feature>
<name>A0A4S2MLE3_9PEZI</name>
<dbReference type="AlphaFoldDB" id="A0A4S2MLE3"/>
<proteinExistence type="predicted"/>
<dbReference type="EMBL" id="ML220148">
    <property type="protein sequence ID" value="TGZ77876.1"/>
    <property type="molecule type" value="Genomic_DNA"/>
</dbReference>
<dbReference type="Proteomes" id="UP000298138">
    <property type="component" value="Unassembled WGS sequence"/>
</dbReference>
<feature type="region of interest" description="Disordered" evidence="1">
    <location>
        <begin position="517"/>
        <end position="544"/>
    </location>
</feature>
<feature type="region of interest" description="Disordered" evidence="1">
    <location>
        <begin position="406"/>
        <end position="442"/>
    </location>
</feature>
<feature type="compositionally biased region" description="Polar residues" evidence="1">
    <location>
        <begin position="356"/>
        <end position="369"/>
    </location>
</feature>
<sequence>MPSTSRTSFFGGKRRTTVSTMEHDAPPIPRSPLLPDDDQHHHHHHVSRPSTATSAIATKLRKVSSRSKLTEEEKNAKRKTRGLGLGDALKPRHGSHHQSATTRLSPPPISEPFDFAHISHHDPNSAPPTRDGADWDLGQEWNRVLHRESQIRPLRTQASMNSLHSRSNSTKSVGGARHRAGSMKSISPTPQMGEYPAYGGEGEDMMREGASPLVRSGSTHCLRIQEHPEESEDHYSHGMENDVCHAVTTMGDSTYGRMSVGIEKLVLSPRLANGGFSNQPTPQIEPTDTEQQMNTKLKDTGATEDKFPGDESQQPGFQTFLSVRPRPLSQMSAVSDTLNGSFTVAAAPITRHASIRSRQQSLSRYNPNRRSAAKPNVNGSNNVAGLESWEQDIDWIYSHEADADCDFDWGDGDEDEQSSMASSKVSHPLSPAPPSSQSPLPQATAAIIAEAKPSTRITPPPKSPLRSLSTSARFQKHRQNFQSLAPPLSPPTTRSEKRITGLFEDRLLLPLSPITSNDSTKAINPESLLPPSLSPPLRPSTAVPASTRDDELLIKAAHTAVHVRSPSLSSTNTPILPTSPTFTVPQRSYREELSRAARTLDDHIASLNRPPYIYSPPRIRSPVAASTISPPVSPRIINTSMIPEITTTTSSPAAGTTIFPSPVSPHTTTPIHSSQLLRTTRSRANSESTCGTLLSDSDTVTPTSDPNEAITPNSSAHNSFQSFHLPMQSPMLEDDGTPTPHMVAMKGRNPSVVGAGMGVEVRVGGVGTKAGLMWPARVISGVVEIGPGDDAAAAVMAEEGEGFVHYI</sequence>